<keyword evidence="1" id="KW-0472">Membrane</keyword>
<dbReference type="Proteomes" id="UP000754495">
    <property type="component" value="Unassembled WGS sequence"/>
</dbReference>
<keyword evidence="1" id="KW-0812">Transmembrane</keyword>
<feature type="transmembrane region" description="Helical" evidence="1">
    <location>
        <begin position="37"/>
        <end position="57"/>
    </location>
</feature>
<evidence type="ECO:0000313" key="3">
    <source>
        <dbReference type="Proteomes" id="UP000754495"/>
    </source>
</evidence>
<protein>
    <submittedName>
        <fullName evidence="2">Uncharacterized protein</fullName>
    </submittedName>
</protein>
<feature type="transmembrane region" description="Helical" evidence="1">
    <location>
        <begin position="12"/>
        <end position="31"/>
    </location>
</feature>
<keyword evidence="1" id="KW-1133">Transmembrane helix</keyword>
<organism evidence="2 3">
    <name type="scientific">Amycolatopsis viridis</name>
    <dbReference type="NCBI Taxonomy" id="185678"/>
    <lineage>
        <taxon>Bacteria</taxon>
        <taxon>Bacillati</taxon>
        <taxon>Actinomycetota</taxon>
        <taxon>Actinomycetes</taxon>
        <taxon>Pseudonocardiales</taxon>
        <taxon>Pseudonocardiaceae</taxon>
        <taxon>Amycolatopsis</taxon>
    </lineage>
</organism>
<gene>
    <name evidence="2" type="ORF">FHX46_004227</name>
</gene>
<keyword evidence="3" id="KW-1185">Reference proteome</keyword>
<accession>A0ABX0T0I7</accession>
<sequence length="60" mass="5886">MTDTRTTTSARGVLLSVAQATGGIAAGAGLFMVAGLAWGLLVIGVLVFAVAVLAEIVRGA</sequence>
<reference evidence="2 3" key="1">
    <citation type="submission" date="2020-03" db="EMBL/GenBank/DDBJ databases">
        <title>Sequencing the genomes of 1000 actinobacteria strains.</title>
        <authorList>
            <person name="Klenk H.-P."/>
        </authorList>
    </citation>
    <scope>NUCLEOTIDE SEQUENCE [LARGE SCALE GENOMIC DNA]</scope>
    <source>
        <strain evidence="2 3">DSM 45668</strain>
    </source>
</reference>
<name>A0ABX0T0I7_9PSEU</name>
<evidence type="ECO:0000313" key="2">
    <source>
        <dbReference type="EMBL" id="NIH81697.1"/>
    </source>
</evidence>
<comment type="caution">
    <text evidence="2">The sequence shown here is derived from an EMBL/GenBank/DDBJ whole genome shotgun (WGS) entry which is preliminary data.</text>
</comment>
<dbReference type="RefSeq" id="WP_167117827.1">
    <property type="nucleotide sequence ID" value="NZ_JAANOU010000001.1"/>
</dbReference>
<evidence type="ECO:0000256" key="1">
    <source>
        <dbReference type="SAM" id="Phobius"/>
    </source>
</evidence>
<proteinExistence type="predicted"/>
<dbReference type="EMBL" id="JAANOU010000001">
    <property type="protein sequence ID" value="NIH81697.1"/>
    <property type="molecule type" value="Genomic_DNA"/>
</dbReference>